<dbReference type="EMBL" id="SDMP01000009">
    <property type="protein sequence ID" value="RYR38964.1"/>
    <property type="molecule type" value="Genomic_DNA"/>
</dbReference>
<feature type="coiled-coil region" evidence="1">
    <location>
        <begin position="133"/>
        <end position="171"/>
    </location>
</feature>
<dbReference type="InterPro" id="IPR004252">
    <property type="entry name" value="Probable_transposase_24"/>
</dbReference>
<dbReference type="AlphaFoldDB" id="A0A445BJX0"/>
<reference evidence="2 3" key="1">
    <citation type="submission" date="2019-01" db="EMBL/GenBank/DDBJ databases">
        <title>Sequencing of cultivated peanut Arachis hypogaea provides insights into genome evolution and oil improvement.</title>
        <authorList>
            <person name="Chen X."/>
        </authorList>
    </citation>
    <scope>NUCLEOTIDE SEQUENCE [LARGE SCALE GENOMIC DNA]</scope>
    <source>
        <strain evidence="3">cv. Fuhuasheng</strain>
        <tissue evidence="2">Leaves</tissue>
    </source>
</reference>
<comment type="caution">
    <text evidence="2">The sequence shown here is derived from an EMBL/GenBank/DDBJ whole genome shotgun (WGS) entry which is preliminary data.</text>
</comment>
<keyword evidence="3" id="KW-1185">Reference proteome</keyword>
<sequence length="192" mass="22360">MRRWDIDAYRQLQARNTAARKSTRGTSLHTAGGTTFLEARLRLNHSLGRPSRMDEFFEHTHTRKEDRTQWVDEHSRKTKAAIEAGVIDPSPVSEESIWIETVGEVRDSSMVRPPVDGSTTTTNIDVLDLRERITILNRKVEQHATKYRELENRYQKEKREWQQTVESLHEDLNTSNSLMDQFSHQLSSLTEL</sequence>
<dbReference type="Proteomes" id="UP000289738">
    <property type="component" value="Chromosome A09"/>
</dbReference>
<organism evidence="2 3">
    <name type="scientific">Arachis hypogaea</name>
    <name type="common">Peanut</name>
    <dbReference type="NCBI Taxonomy" id="3818"/>
    <lineage>
        <taxon>Eukaryota</taxon>
        <taxon>Viridiplantae</taxon>
        <taxon>Streptophyta</taxon>
        <taxon>Embryophyta</taxon>
        <taxon>Tracheophyta</taxon>
        <taxon>Spermatophyta</taxon>
        <taxon>Magnoliopsida</taxon>
        <taxon>eudicotyledons</taxon>
        <taxon>Gunneridae</taxon>
        <taxon>Pentapetalae</taxon>
        <taxon>rosids</taxon>
        <taxon>fabids</taxon>
        <taxon>Fabales</taxon>
        <taxon>Fabaceae</taxon>
        <taxon>Papilionoideae</taxon>
        <taxon>50 kb inversion clade</taxon>
        <taxon>dalbergioids sensu lato</taxon>
        <taxon>Dalbergieae</taxon>
        <taxon>Pterocarpus clade</taxon>
        <taxon>Arachis</taxon>
    </lineage>
</organism>
<dbReference type="Pfam" id="PF03004">
    <property type="entry name" value="Transposase_24"/>
    <property type="match status" value="1"/>
</dbReference>
<name>A0A445BJX0_ARAHY</name>
<evidence type="ECO:0000313" key="2">
    <source>
        <dbReference type="EMBL" id="RYR38964.1"/>
    </source>
</evidence>
<protein>
    <submittedName>
        <fullName evidence="2">Uncharacterized protein</fullName>
    </submittedName>
</protein>
<gene>
    <name evidence="2" type="ORF">Ahy_A09g044327</name>
</gene>
<evidence type="ECO:0000256" key="1">
    <source>
        <dbReference type="SAM" id="Coils"/>
    </source>
</evidence>
<evidence type="ECO:0000313" key="3">
    <source>
        <dbReference type="Proteomes" id="UP000289738"/>
    </source>
</evidence>
<proteinExistence type="predicted"/>
<keyword evidence="1" id="KW-0175">Coiled coil</keyword>
<accession>A0A445BJX0</accession>